<dbReference type="KEGG" id="meiy:MIN45_P0253"/>
<dbReference type="SFLD" id="SFLDG01082">
    <property type="entry name" value="B12-binding_domain_containing"/>
    <property type="match status" value="1"/>
</dbReference>
<name>A0AAU9CB49_9GAMM</name>
<keyword evidence="6 10" id="KW-0479">Metal-binding</keyword>
<evidence type="ECO:0000256" key="4">
    <source>
        <dbReference type="ARBA" id="ARBA00022617"/>
    </source>
</evidence>
<dbReference type="NCBIfam" id="TIGR00539">
    <property type="entry name" value="hemN_rel"/>
    <property type="match status" value="1"/>
</dbReference>
<dbReference type="EMBL" id="AP024718">
    <property type="protein sequence ID" value="BCX87886.1"/>
    <property type="molecule type" value="Genomic_DNA"/>
</dbReference>
<dbReference type="Gene3D" id="3.20.20.70">
    <property type="entry name" value="Aldolase class I"/>
    <property type="match status" value="1"/>
</dbReference>
<dbReference type="GO" id="GO:0051539">
    <property type="term" value="F:4 iron, 4 sulfur cluster binding"/>
    <property type="evidence" value="ECO:0007669"/>
    <property type="project" value="UniProtKB-UniRule"/>
</dbReference>
<proteinExistence type="inferred from homology"/>
<evidence type="ECO:0000256" key="1">
    <source>
        <dbReference type="ARBA" id="ARBA00001966"/>
    </source>
</evidence>
<dbReference type="InterPro" id="IPR007197">
    <property type="entry name" value="rSAM"/>
</dbReference>
<comment type="subcellular location">
    <subcellularLocation>
        <location evidence="10">Cytoplasm</location>
    </subcellularLocation>
</comment>
<dbReference type="InterPro" id="IPR010723">
    <property type="entry name" value="HemN_C"/>
</dbReference>
<evidence type="ECO:0000256" key="8">
    <source>
        <dbReference type="ARBA" id="ARBA00023014"/>
    </source>
</evidence>
<evidence type="ECO:0000259" key="11">
    <source>
        <dbReference type="PROSITE" id="PS51918"/>
    </source>
</evidence>
<keyword evidence="13" id="KW-1185">Reference proteome</keyword>
<evidence type="ECO:0000256" key="9">
    <source>
        <dbReference type="ARBA" id="ARBA00023186"/>
    </source>
</evidence>
<dbReference type="SUPFAM" id="SSF102114">
    <property type="entry name" value="Radical SAM enzymes"/>
    <property type="match status" value="1"/>
</dbReference>
<dbReference type="GO" id="GO:0004109">
    <property type="term" value="F:coproporphyrinogen oxidase activity"/>
    <property type="evidence" value="ECO:0007669"/>
    <property type="project" value="InterPro"/>
</dbReference>
<dbReference type="RefSeq" id="WP_286292867.1">
    <property type="nucleotide sequence ID" value="NZ_AP024718.1"/>
</dbReference>
<comment type="similarity">
    <text evidence="2">Belongs to the anaerobic coproporphyrinogen-III oxidase family. HemW subfamily.</text>
</comment>
<dbReference type="InterPro" id="IPR013785">
    <property type="entry name" value="Aldolase_TIM"/>
</dbReference>
<keyword evidence="4 10" id="KW-0349">Heme</keyword>
<dbReference type="PANTHER" id="PTHR13932:SF5">
    <property type="entry name" value="RADICAL S-ADENOSYL METHIONINE DOMAIN-CONTAINING PROTEIN 1, MITOCHONDRIAL"/>
    <property type="match status" value="1"/>
</dbReference>
<sequence>MLQTPPLSLYVHLPWCVRKCPYCDFNSHPVAGKLPERAYVEALLADLDQDLETLEVRPLIAIFFGGGTPSLFSPEAFSRLLAGIRARLPWADDIEITLEANPGTVESTKFEAFRALGVNRLSLGVQSFQDDKLQRLGRIHTAAEAVQAVETARRAGFERINLDLMFGLPGQTPADARHDLDTALALEPAHLSWYQLTLEPNTLFAKHPPPLPDDDRLWTIQTAGLERLARAGFERYEISAYARPGRRCRHNLNYWRFGDYLGIGAGAHAKLTFAAENRIVRSHKIRHPWHYLEKAGTPTRLGGHQDIAPAERPLEFLMNALRLREGFYRGEFEARTGLPFSHLEPALAPLLEQGLLEGDGDTLRCSDTGWNFLDTVLARLTT</sequence>
<keyword evidence="10" id="KW-0004">4Fe-4S</keyword>
<accession>A0AAU9CB49</accession>
<dbReference type="SFLD" id="SFLDF00288">
    <property type="entry name" value="HemN-like__clustered_with_nucl"/>
    <property type="match status" value="1"/>
</dbReference>
<dbReference type="GO" id="GO:0005737">
    <property type="term" value="C:cytoplasm"/>
    <property type="evidence" value="ECO:0007669"/>
    <property type="project" value="UniProtKB-SubCell"/>
</dbReference>
<evidence type="ECO:0000256" key="5">
    <source>
        <dbReference type="ARBA" id="ARBA00022691"/>
    </source>
</evidence>
<dbReference type="PANTHER" id="PTHR13932">
    <property type="entry name" value="COPROPORPHYRINIGEN III OXIDASE"/>
    <property type="match status" value="1"/>
</dbReference>
<dbReference type="InterPro" id="IPR004559">
    <property type="entry name" value="HemW-like"/>
</dbReference>
<evidence type="ECO:0000256" key="3">
    <source>
        <dbReference type="ARBA" id="ARBA00017228"/>
    </source>
</evidence>
<dbReference type="InterPro" id="IPR006638">
    <property type="entry name" value="Elp3/MiaA/NifB-like_rSAM"/>
</dbReference>
<feature type="domain" description="Radical SAM core" evidence="11">
    <location>
        <begin position="1"/>
        <end position="235"/>
    </location>
</feature>
<evidence type="ECO:0000256" key="10">
    <source>
        <dbReference type="RuleBase" id="RU364116"/>
    </source>
</evidence>
<keyword evidence="8 10" id="KW-0411">Iron-sulfur</keyword>
<dbReference type="Pfam" id="PF06969">
    <property type="entry name" value="HemN_C"/>
    <property type="match status" value="1"/>
</dbReference>
<keyword evidence="10" id="KW-0963">Cytoplasm</keyword>
<keyword evidence="7 10" id="KW-0408">Iron</keyword>
<evidence type="ECO:0000256" key="7">
    <source>
        <dbReference type="ARBA" id="ARBA00023004"/>
    </source>
</evidence>
<keyword evidence="5 10" id="KW-0949">S-adenosyl-L-methionine</keyword>
<dbReference type="InterPro" id="IPR058240">
    <property type="entry name" value="rSAM_sf"/>
</dbReference>
<dbReference type="SFLD" id="SFLDS00029">
    <property type="entry name" value="Radical_SAM"/>
    <property type="match status" value="1"/>
</dbReference>
<comment type="cofactor">
    <cofactor evidence="1">
        <name>[4Fe-4S] cluster</name>
        <dbReference type="ChEBI" id="CHEBI:49883"/>
    </cofactor>
</comment>
<dbReference type="Pfam" id="PF04055">
    <property type="entry name" value="Radical_SAM"/>
    <property type="match status" value="1"/>
</dbReference>
<dbReference type="Proteomes" id="UP001321450">
    <property type="component" value="Chromosome"/>
</dbReference>
<dbReference type="PROSITE" id="PS51918">
    <property type="entry name" value="RADICAL_SAM"/>
    <property type="match status" value="1"/>
</dbReference>
<dbReference type="SFLD" id="SFLDF00562">
    <property type="entry name" value="HemN-like__clustered_with_heat"/>
    <property type="match status" value="1"/>
</dbReference>
<organism evidence="12 13">
    <name type="scientific">Methylomarinovum tepidoasis</name>
    <dbReference type="NCBI Taxonomy" id="2840183"/>
    <lineage>
        <taxon>Bacteria</taxon>
        <taxon>Pseudomonadati</taxon>
        <taxon>Pseudomonadota</taxon>
        <taxon>Gammaproteobacteria</taxon>
        <taxon>Methylococcales</taxon>
        <taxon>Methylothermaceae</taxon>
        <taxon>Methylomarinovum</taxon>
    </lineage>
</organism>
<dbReference type="CDD" id="cd01335">
    <property type="entry name" value="Radical_SAM"/>
    <property type="match status" value="1"/>
</dbReference>
<evidence type="ECO:0000256" key="2">
    <source>
        <dbReference type="ARBA" id="ARBA00006100"/>
    </source>
</evidence>
<dbReference type="GO" id="GO:0006779">
    <property type="term" value="P:porphyrin-containing compound biosynthetic process"/>
    <property type="evidence" value="ECO:0007669"/>
    <property type="project" value="InterPro"/>
</dbReference>
<dbReference type="InterPro" id="IPR034505">
    <property type="entry name" value="Coproporphyrinogen-III_oxidase"/>
</dbReference>
<evidence type="ECO:0000313" key="12">
    <source>
        <dbReference type="EMBL" id="BCX87886.1"/>
    </source>
</evidence>
<dbReference type="AlphaFoldDB" id="A0AAU9CB49"/>
<dbReference type="SFLD" id="SFLDG01065">
    <property type="entry name" value="anaerobic_coproporphyrinogen-I"/>
    <property type="match status" value="1"/>
</dbReference>
<keyword evidence="9 10" id="KW-0143">Chaperone</keyword>
<comment type="function">
    <text evidence="10">Probably acts as a heme chaperone, transferring heme to an unknown acceptor. Binds one molecule of heme per monomer, possibly covalently. Binds 1 [4Fe-4S] cluster. The cluster is coordinated with 3 cysteines and an exchangeable S-adenosyl-L-methionine.</text>
</comment>
<reference evidence="13" key="1">
    <citation type="journal article" date="2024" name="Int. J. Syst. Evol. Microbiol.">
        <title>Methylomarinovum tepidoasis sp. nov., a moderately thermophilic methanotroph of the family Methylothermaceae isolated from a deep-sea hydrothermal field.</title>
        <authorList>
            <person name="Hirayama H."/>
            <person name="Takaki Y."/>
            <person name="Abe M."/>
            <person name="Miyazaki M."/>
            <person name="Uematsu K."/>
            <person name="Matsui Y."/>
            <person name="Takai K."/>
        </authorList>
    </citation>
    <scope>NUCLEOTIDE SEQUENCE [LARGE SCALE GENOMIC DNA]</scope>
    <source>
        <strain evidence="13">IN45</strain>
    </source>
</reference>
<evidence type="ECO:0000313" key="13">
    <source>
        <dbReference type="Proteomes" id="UP001321450"/>
    </source>
</evidence>
<evidence type="ECO:0000256" key="6">
    <source>
        <dbReference type="ARBA" id="ARBA00022723"/>
    </source>
</evidence>
<gene>
    <name evidence="12" type="ORF">MIN45_P0253</name>
</gene>
<dbReference type="SMART" id="SM00729">
    <property type="entry name" value="Elp3"/>
    <property type="match status" value="1"/>
</dbReference>
<dbReference type="GO" id="GO:0046872">
    <property type="term" value="F:metal ion binding"/>
    <property type="evidence" value="ECO:0007669"/>
    <property type="project" value="UniProtKB-UniRule"/>
</dbReference>
<protein>
    <recommendedName>
        <fullName evidence="3 10">Heme chaperone HemW</fullName>
    </recommendedName>
</protein>